<dbReference type="SUPFAM" id="SSF52172">
    <property type="entry name" value="CheY-like"/>
    <property type="match status" value="1"/>
</dbReference>
<dbReference type="InterPro" id="IPR011006">
    <property type="entry name" value="CheY-like_superfamily"/>
</dbReference>
<evidence type="ECO:0000313" key="4">
    <source>
        <dbReference type="EMBL" id="GGF89358.1"/>
    </source>
</evidence>
<evidence type="ECO:0000259" key="3">
    <source>
        <dbReference type="PROSITE" id="PS50110"/>
    </source>
</evidence>
<keyword evidence="1 2" id="KW-0597">Phosphoprotein</keyword>
<evidence type="ECO:0000256" key="2">
    <source>
        <dbReference type="PROSITE-ProRule" id="PRU00169"/>
    </source>
</evidence>
<dbReference type="RefSeq" id="WP_189027663.1">
    <property type="nucleotide sequence ID" value="NZ_BMKR01000016.1"/>
</dbReference>
<dbReference type="InterPro" id="IPR001789">
    <property type="entry name" value="Sig_transdc_resp-reg_receiver"/>
</dbReference>
<feature type="modified residue" description="4-aspartylphosphate" evidence="2">
    <location>
        <position position="58"/>
    </location>
</feature>
<reference evidence="4" key="2">
    <citation type="submission" date="2020-09" db="EMBL/GenBank/DDBJ databases">
        <authorList>
            <person name="Sun Q."/>
            <person name="Zhou Y."/>
        </authorList>
    </citation>
    <scope>NUCLEOTIDE SEQUENCE</scope>
    <source>
        <strain evidence="4">CGMCC 1.16134</strain>
    </source>
</reference>
<evidence type="ECO:0000256" key="1">
    <source>
        <dbReference type="ARBA" id="ARBA00022553"/>
    </source>
</evidence>
<dbReference type="AlphaFoldDB" id="A0A917FJR1"/>
<keyword evidence="5" id="KW-1185">Reference proteome</keyword>
<proteinExistence type="predicted"/>
<dbReference type="PROSITE" id="PS50110">
    <property type="entry name" value="RESPONSE_REGULATORY"/>
    <property type="match status" value="1"/>
</dbReference>
<organism evidence="4 5">
    <name type="scientific">Paenibacillus albidus</name>
    <dbReference type="NCBI Taxonomy" id="2041023"/>
    <lineage>
        <taxon>Bacteria</taxon>
        <taxon>Bacillati</taxon>
        <taxon>Bacillota</taxon>
        <taxon>Bacilli</taxon>
        <taxon>Bacillales</taxon>
        <taxon>Paenibacillaceae</taxon>
        <taxon>Paenibacillus</taxon>
    </lineage>
</organism>
<comment type="caution">
    <text evidence="4">The sequence shown here is derived from an EMBL/GenBank/DDBJ whole genome shotgun (WGS) entry which is preliminary data.</text>
</comment>
<dbReference type="Gene3D" id="3.40.50.2300">
    <property type="match status" value="1"/>
</dbReference>
<dbReference type="Proteomes" id="UP000637643">
    <property type="component" value="Unassembled WGS sequence"/>
</dbReference>
<gene>
    <name evidence="4" type="ORF">GCM10010912_38110</name>
</gene>
<dbReference type="GO" id="GO:0000160">
    <property type="term" value="P:phosphorelay signal transduction system"/>
    <property type="evidence" value="ECO:0007669"/>
    <property type="project" value="InterPro"/>
</dbReference>
<evidence type="ECO:0000313" key="5">
    <source>
        <dbReference type="Proteomes" id="UP000637643"/>
    </source>
</evidence>
<dbReference type="PANTHER" id="PTHR44591">
    <property type="entry name" value="STRESS RESPONSE REGULATOR PROTEIN 1"/>
    <property type="match status" value="1"/>
</dbReference>
<name>A0A917FJR1_9BACL</name>
<sequence length="127" mass="13972">MEGYNKAVLYVEDNPLNMALMHHIFKKNLSSVQLLKAETAEQGLEIAAREQPDLIILDIGLPGLNGYEAMEYLQSNEDTRHIPVLATSAFAQASDMERASSAGFADYITKPFQVKTITDSVKKLLGG</sequence>
<dbReference type="PANTHER" id="PTHR44591:SF3">
    <property type="entry name" value="RESPONSE REGULATORY DOMAIN-CONTAINING PROTEIN"/>
    <property type="match status" value="1"/>
</dbReference>
<dbReference type="InterPro" id="IPR050595">
    <property type="entry name" value="Bact_response_regulator"/>
</dbReference>
<accession>A0A917FJR1</accession>
<dbReference type="SMART" id="SM00448">
    <property type="entry name" value="REC"/>
    <property type="match status" value="1"/>
</dbReference>
<reference evidence="4" key="1">
    <citation type="journal article" date="2014" name="Int. J. Syst. Evol. Microbiol.">
        <title>Complete genome sequence of Corynebacterium casei LMG S-19264T (=DSM 44701T), isolated from a smear-ripened cheese.</title>
        <authorList>
            <consortium name="US DOE Joint Genome Institute (JGI-PGF)"/>
            <person name="Walter F."/>
            <person name="Albersmeier A."/>
            <person name="Kalinowski J."/>
            <person name="Ruckert C."/>
        </authorList>
    </citation>
    <scope>NUCLEOTIDE SEQUENCE</scope>
    <source>
        <strain evidence="4">CGMCC 1.16134</strain>
    </source>
</reference>
<protein>
    <recommendedName>
        <fullName evidence="3">Response regulatory domain-containing protein</fullName>
    </recommendedName>
</protein>
<dbReference type="EMBL" id="BMKR01000016">
    <property type="protein sequence ID" value="GGF89358.1"/>
    <property type="molecule type" value="Genomic_DNA"/>
</dbReference>
<feature type="domain" description="Response regulatory" evidence="3">
    <location>
        <begin position="7"/>
        <end position="125"/>
    </location>
</feature>
<dbReference type="Pfam" id="PF00072">
    <property type="entry name" value="Response_reg"/>
    <property type="match status" value="1"/>
</dbReference>